<sequence length="95" mass="9284">MPKAGRLGDQDTGHDACGPTAVIAGSPNVLINNLPALRLGDPLAVHGCPAHAPHGRALAVGSGTVLINNLPAGRVGDAVNCGGVIVQGSPNVLIG</sequence>
<dbReference type="Proteomes" id="UP000185766">
    <property type="component" value="Unassembled WGS sequence"/>
</dbReference>
<dbReference type="RefSeq" id="WP_074868246.1">
    <property type="nucleotide sequence ID" value="NZ_FOAS01000010.1"/>
</dbReference>
<dbReference type="STRING" id="1429083.GCA_001885685_01862"/>
<evidence type="ECO:0000313" key="2">
    <source>
        <dbReference type="Proteomes" id="UP000185766"/>
    </source>
</evidence>
<organism evidence="1 2">
    <name type="scientific">Atopomonas hussainii</name>
    <dbReference type="NCBI Taxonomy" id="1429083"/>
    <lineage>
        <taxon>Bacteria</taxon>
        <taxon>Pseudomonadati</taxon>
        <taxon>Pseudomonadota</taxon>
        <taxon>Gammaproteobacteria</taxon>
        <taxon>Pseudomonadales</taxon>
        <taxon>Pseudomonadaceae</taxon>
        <taxon>Atopomonas</taxon>
    </lineage>
</organism>
<proteinExistence type="predicted"/>
<dbReference type="EMBL" id="FOAS01000010">
    <property type="protein sequence ID" value="SEL26565.1"/>
    <property type="molecule type" value="Genomic_DNA"/>
</dbReference>
<evidence type="ECO:0000313" key="1">
    <source>
        <dbReference type="EMBL" id="SEL26565.1"/>
    </source>
</evidence>
<protein>
    <submittedName>
        <fullName evidence="1">Zn-binding Pro-Ala-Ala-Arg (PAAR) domain-containing protein, incolved in TypeVI secretion</fullName>
    </submittedName>
</protein>
<reference evidence="1 2" key="1">
    <citation type="submission" date="2016-10" db="EMBL/GenBank/DDBJ databases">
        <authorList>
            <person name="de Groot N.N."/>
        </authorList>
    </citation>
    <scope>NUCLEOTIDE SEQUENCE [LARGE SCALE GENOMIC DNA]</scope>
    <source>
        <strain evidence="1 2">JCM 19513</strain>
    </source>
</reference>
<dbReference type="Gene3D" id="2.60.200.60">
    <property type="match status" value="1"/>
</dbReference>
<accession>A0A1H7NUA8</accession>
<dbReference type="Pfam" id="PF05488">
    <property type="entry name" value="PAAR_motif"/>
    <property type="match status" value="1"/>
</dbReference>
<keyword evidence="2" id="KW-1185">Reference proteome</keyword>
<dbReference type="AlphaFoldDB" id="A0A1H7NUA8"/>
<dbReference type="InterPro" id="IPR008727">
    <property type="entry name" value="PAAR_motif"/>
</dbReference>
<dbReference type="CDD" id="cd14737">
    <property type="entry name" value="PAAR_1"/>
    <property type="match status" value="1"/>
</dbReference>
<name>A0A1H7NUA8_9GAMM</name>
<gene>
    <name evidence="1" type="ORF">SAMN05216214_1106</name>
</gene>